<comment type="caution">
    <text evidence="7">The sequence shown here is derived from an EMBL/GenBank/DDBJ whole genome shotgun (WGS) entry which is preliminary data.</text>
</comment>
<dbReference type="STRING" id="34508.A0A4U8UUC4"/>
<feature type="compositionally biased region" description="Basic and acidic residues" evidence="4">
    <location>
        <begin position="726"/>
        <end position="735"/>
    </location>
</feature>
<dbReference type="SUPFAM" id="SSF47769">
    <property type="entry name" value="SAM/Pointed domain"/>
    <property type="match status" value="1"/>
</dbReference>
<dbReference type="SUPFAM" id="SSF50729">
    <property type="entry name" value="PH domain-like"/>
    <property type="match status" value="1"/>
</dbReference>
<dbReference type="PROSITE" id="PS01179">
    <property type="entry name" value="PID"/>
    <property type="match status" value="1"/>
</dbReference>
<feature type="region of interest" description="Disordered" evidence="4">
    <location>
        <begin position="692"/>
        <end position="791"/>
    </location>
</feature>
<feature type="repeat" description="ANK" evidence="3">
    <location>
        <begin position="130"/>
        <end position="162"/>
    </location>
</feature>
<evidence type="ECO:0000313" key="8">
    <source>
        <dbReference type="Proteomes" id="UP000298663"/>
    </source>
</evidence>
<dbReference type="SMART" id="SM00462">
    <property type="entry name" value="PTB"/>
    <property type="match status" value="1"/>
</dbReference>
<dbReference type="PROSITE" id="PS50105">
    <property type="entry name" value="SAM_DOMAIN"/>
    <property type="match status" value="1"/>
</dbReference>
<accession>A0A4U8UUC4</accession>
<dbReference type="Gene3D" id="1.25.40.20">
    <property type="entry name" value="Ankyrin repeat-containing domain"/>
    <property type="match status" value="2"/>
</dbReference>
<evidence type="ECO:0008006" key="9">
    <source>
        <dbReference type="Google" id="ProtNLM"/>
    </source>
</evidence>
<evidence type="ECO:0000256" key="3">
    <source>
        <dbReference type="PROSITE-ProRule" id="PRU00023"/>
    </source>
</evidence>
<dbReference type="InterPro" id="IPR002110">
    <property type="entry name" value="Ankyrin_rpt"/>
</dbReference>
<dbReference type="EMBL" id="AZBU02000001">
    <property type="protein sequence ID" value="TMS36952.1"/>
    <property type="molecule type" value="Genomic_DNA"/>
</dbReference>
<feature type="domain" description="SAM" evidence="6">
    <location>
        <begin position="1047"/>
        <end position="1108"/>
    </location>
</feature>
<feature type="repeat" description="ANK" evidence="3">
    <location>
        <begin position="211"/>
        <end position="239"/>
    </location>
</feature>
<dbReference type="Pfam" id="PF00640">
    <property type="entry name" value="PID"/>
    <property type="match status" value="1"/>
</dbReference>
<dbReference type="InterPro" id="IPR036770">
    <property type="entry name" value="Ankyrin_rpt-contain_sf"/>
</dbReference>
<dbReference type="InterPro" id="IPR006020">
    <property type="entry name" value="PTB/PI_dom"/>
</dbReference>
<dbReference type="SMART" id="SM00248">
    <property type="entry name" value="ANK"/>
    <property type="match status" value="6"/>
</dbReference>
<dbReference type="SMART" id="SM00454">
    <property type="entry name" value="SAM"/>
    <property type="match status" value="1"/>
</dbReference>
<dbReference type="SUPFAM" id="SSF48403">
    <property type="entry name" value="Ankyrin repeat"/>
    <property type="match status" value="1"/>
</dbReference>
<keyword evidence="8" id="KW-1185">Reference proteome</keyword>
<dbReference type="Pfam" id="PF00536">
    <property type="entry name" value="SAM_1"/>
    <property type="match status" value="1"/>
</dbReference>
<evidence type="ECO:0000256" key="2">
    <source>
        <dbReference type="ARBA" id="ARBA00023043"/>
    </source>
</evidence>
<feature type="domain" description="PID" evidence="5">
    <location>
        <begin position="1165"/>
        <end position="1286"/>
    </location>
</feature>
<sequence length="1294" mass="142274">MGGGRELSTNSQELFDACRRGDVEKVTNLVHLRKNKRSKTLSIFRPTTPATGWLCTLRDPSNFHTLLHLAALHGHNSVTKLLIDNDSQLLSTRDRRGCIPVHLAAWNGHHEAVQLMIGAEPETVDAVNNAKESPLHLSAQHGHAKVVSVLLHKHADARLRNARSETALDVAARLGKSNVCRLLISNCPELALQSAADSSSSENKPARVVYPLHSAARHGHIDCMQILCQSGFDVNFVTVEGSALHVAALFGQLEAVKLLLSQGVDVNICDSQGRTVLETLDEHQKQKASELTQVIQSRDAWSECKSLIEGSINFAITEGNVNSVRHSQAISDSGSQKSCLYQNYNERSTGSSDIVWRPVPDSSMVRRQNSQLSKTASQSSTGVYHPPSIMADVVTLSEDGNESSKSVSMASVLPLGDNNKVSSTILSSSAISASTKTSITLQSQRPIPKFPITSPNSKSRHMTSKRVGDYVIAVPQKPEPQPHQGLLHSENSYTSLTECTASQAGCSYQGPPLYDAWSPPARGIYDNMSQPIHPHRAYDNVRKNMLVYDNAPPPGHRKWEHCCASEAGTVGHGNVRTGNNAPVRQDGTQTLPMKPLLNARPTILPSDYKNSSKNEYHRNELEDYCEKGIADLGITNPKRTNSRTSVVTFSCSTLERSVSPETRTLSLSEGRAPLALPEELCGSTCTSITSMSPERSLFGDRDRWKRSSTVHTDSTVVSCSSTRAGSESKVEKEVPSDPVLREPPSPTTSQSTIHSVLCGHTASQKGPDRDRSRESLQGALRNRRSRSPVQQISVDQQIQTGYLLSPTSTECSDCTLGSSCSLPVISQISSTASSLSSPLRHGNPRDIDLDSNASLNVKMRLNDSMTRRPKNAGSMILNESVEWKKIEDILGSYGGAICRESVFADKYEPQVAIFLRDRRSQALTLQLNSLNSPKVEKHNELVAEHALWSNGGDKECSNHRSTRNGEELSSVAEWLNVSIGIPNPRAAEVAAVLERNGFDNIHHMKGCLDKSSMFDIGLDKSIQHQLSTYLENYPDSPEKSADQFVYVSDWLCALDLQDYLGVLVNNSLSSMLLVSAADLNPKLLKKMGIKLTGHIRRIMHSLDEAKRERFSRASMHDDDIDIDNRSICFDQCSSASSLMSRRDMPIKNDHSEWKYAPEALVNECVSFSAHYLGSMEISNIEGTEDSRRAMIKLKKGIREIAKVPQVVLEISVEGVSVLDATTKQLTVQHEINRIQIVCQDERDLNCFAYISQDGDKHFCHVYCVLTADVATEIIITLGQAFELAYRLSTAETVR</sequence>
<evidence type="ECO:0000313" key="7">
    <source>
        <dbReference type="EMBL" id="TMS36952.1"/>
    </source>
</evidence>
<dbReference type="Proteomes" id="UP000298663">
    <property type="component" value="Unassembled WGS sequence"/>
</dbReference>
<keyword evidence="2 3" id="KW-0040">ANK repeat</keyword>
<evidence type="ECO:0000259" key="6">
    <source>
        <dbReference type="PROSITE" id="PS50105"/>
    </source>
</evidence>
<proteinExistence type="predicted"/>
<dbReference type="GO" id="GO:0005829">
    <property type="term" value="C:cytosol"/>
    <property type="evidence" value="ECO:0007669"/>
    <property type="project" value="TreeGrafter"/>
</dbReference>
<feature type="repeat" description="ANK" evidence="3">
    <location>
        <begin position="62"/>
        <end position="94"/>
    </location>
</feature>
<dbReference type="OrthoDB" id="10039052at2759"/>
<dbReference type="Pfam" id="PF12796">
    <property type="entry name" value="Ank_2"/>
    <property type="match status" value="3"/>
</dbReference>
<reference evidence="7 8" key="1">
    <citation type="journal article" date="2015" name="Genome Biol.">
        <title>Comparative genomics of Steinernema reveals deeply conserved gene regulatory networks.</title>
        <authorList>
            <person name="Dillman A.R."/>
            <person name="Macchietto M."/>
            <person name="Porter C.F."/>
            <person name="Rogers A."/>
            <person name="Williams B."/>
            <person name="Antoshechkin I."/>
            <person name="Lee M.M."/>
            <person name="Goodwin Z."/>
            <person name="Lu X."/>
            <person name="Lewis E.E."/>
            <person name="Goodrich-Blair H."/>
            <person name="Stock S.P."/>
            <person name="Adams B.J."/>
            <person name="Sternberg P.W."/>
            <person name="Mortazavi A."/>
        </authorList>
    </citation>
    <scope>NUCLEOTIDE SEQUENCE [LARGE SCALE GENOMIC DNA]</scope>
    <source>
        <strain evidence="7 8">ALL</strain>
    </source>
</reference>
<dbReference type="CDD" id="cd01274">
    <property type="entry name" value="PTB_Anks"/>
    <property type="match status" value="1"/>
</dbReference>
<evidence type="ECO:0000256" key="4">
    <source>
        <dbReference type="SAM" id="MobiDB-lite"/>
    </source>
</evidence>
<feature type="compositionally biased region" description="Polar residues" evidence="4">
    <location>
        <begin position="576"/>
        <end position="591"/>
    </location>
</feature>
<dbReference type="PANTHER" id="PTHR24174:SF16">
    <property type="entry name" value="CASKIN-2"/>
    <property type="match status" value="1"/>
</dbReference>
<feature type="compositionally biased region" description="Polar residues" evidence="4">
    <location>
        <begin position="365"/>
        <end position="382"/>
    </location>
</feature>
<reference evidence="7 8" key="2">
    <citation type="journal article" date="2019" name="G3 (Bethesda)">
        <title>Hybrid Assembly of the Genome of the Entomopathogenic Nematode Steinernema carpocapsae Identifies the X-Chromosome.</title>
        <authorList>
            <person name="Serra L."/>
            <person name="Macchietto M."/>
            <person name="Macias-Munoz A."/>
            <person name="McGill C.J."/>
            <person name="Rodriguez I.M."/>
            <person name="Rodriguez B."/>
            <person name="Murad R."/>
            <person name="Mortazavi A."/>
        </authorList>
    </citation>
    <scope>NUCLEOTIDE SEQUENCE [LARGE SCALE GENOMIC DNA]</scope>
    <source>
        <strain evidence="7 8">ALL</strain>
    </source>
</reference>
<dbReference type="PANTHER" id="PTHR24174">
    <property type="entry name" value="ANKYRIN REPEAT AND STERILE ALPHA MOTIF DOMAIN-CONTAINING PROTEIN 1"/>
    <property type="match status" value="1"/>
</dbReference>
<dbReference type="Gene3D" id="2.30.29.30">
    <property type="entry name" value="Pleckstrin-homology domain (PH domain)/Phosphotyrosine-binding domain (PTB)"/>
    <property type="match status" value="1"/>
</dbReference>
<dbReference type="InterPro" id="IPR001660">
    <property type="entry name" value="SAM"/>
</dbReference>
<dbReference type="PROSITE" id="PS50297">
    <property type="entry name" value="ANK_REP_REGION"/>
    <property type="match status" value="3"/>
</dbReference>
<gene>
    <name evidence="7" type="ORF">L596_003997</name>
</gene>
<feature type="repeat" description="ANK" evidence="3">
    <location>
        <begin position="239"/>
        <end position="271"/>
    </location>
</feature>
<name>A0A4U8UUC4_STECR</name>
<dbReference type="InterPro" id="IPR033635">
    <property type="entry name" value="ANKS1/Caskin"/>
</dbReference>
<keyword evidence="1" id="KW-0677">Repeat</keyword>
<evidence type="ECO:0000259" key="5">
    <source>
        <dbReference type="PROSITE" id="PS01179"/>
    </source>
</evidence>
<feature type="region of interest" description="Disordered" evidence="4">
    <location>
        <begin position="573"/>
        <end position="593"/>
    </location>
</feature>
<dbReference type="InterPro" id="IPR013761">
    <property type="entry name" value="SAM/pointed_sf"/>
</dbReference>
<feature type="region of interest" description="Disordered" evidence="4">
    <location>
        <begin position="362"/>
        <end position="384"/>
    </location>
</feature>
<feature type="compositionally biased region" description="Low complexity" evidence="4">
    <location>
        <begin position="707"/>
        <end position="722"/>
    </location>
</feature>
<dbReference type="Gene3D" id="1.10.150.50">
    <property type="entry name" value="Transcription Factor, Ets-1"/>
    <property type="match status" value="1"/>
</dbReference>
<dbReference type="PROSITE" id="PS50088">
    <property type="entry name" value="ANK_REPEAT"/>
    <property type="match status" value="4"/>
</dbReference>
<protein>
    <recommendedName>
        <fullName evidence="9">SAM domain-containing protein</fullName>
    </recommendedName>
</protein>
<dbReference type="InterPro" id="IPR011993">
    <property type="entry name" value="PH-like_dom_sf"/>
</dbReference>
<organism evidence="7 8">
    <name type="scientific">Steinernema carpocapsae</name>
    <name type="common">Entomopathogenic nematode</name>
    <dbReference type="NCBI Taxonomy" id="34508"/>
    <lineage>
        <taxon>Eukaryota</taxon>
        <taxon>Metazoa</taxon>
        <taxon>Ecdysozoa</taxon>
        <taxon>Nematoda</taxon>
        <taxon>Chromadorea</taxon>
        <taxon>Rhabditida</taxon>
        <taxon>Tylenchina</taxon>
        <taxon>Panagrolaimomorpha</taxon>
        <taxon>Strongyloidoidea</taxon>
        <taxon>Steinernematidae</taxon>
        <taxon>Steinernema</taxon>
    </lineage>
</organism>
<evidence type="ECO:0000256" key="1">
    <source>
        <dbReference type="ARBA" id="ARBA00022737"/>
    </source>
</evidence>